<keyword evidence="2" id="KW-1185">Reference proteome</keyword>
<evidence type="ECO:0000313" key="1">
    <source>
        <dbReference type="EMBL" id="KAH7284837.1"/>
    </source>
</evidence>
<evidence type="ECO:0000313" key="2">
    <source>
        <dbReference type="Proteomes" id="UP000825935"/>
    </source>
</evidence>
<proteinExistence type="predicted"/>
<accession>A0A8T2QLC5</accession>
<dbReference type="AlphaFoldDB" id="A0A8T2QLC5"/>
<dbReference type="EMBL" id="CM035439">
    <property type="protein sequence ID" value="KAH7284837.1"/>
    <property type="molecule type" value="Genomic_DNA"/>
</dbReference>
<comment type="caution">
    <text evidence="1">The sequence shown here is derived from an EMBL/GenBank/DDBJ whole genome shotgun (WGS) entry which is preliminary data.</text>
</comment>
<dbReference type="Proteomes" id="UP000825935">
    <property type="component" value="Chromosome 34"/>
</dbReference>
<organism evidence="1 2">
    <name type="scientific">Ceratopteris richardii</name>
    <name type="common">Triangle waterfern</name>
    <dbReference type="NCBI Taxonomy" id="49495"/>
    <lineage>
        <taxon>Eukaryota</taxon>
        <taxon>Viridiplantae</taxon>
        <taxon>Streptophyta</taxon>
        <taxon>Embryophyta</taxon>
        <taxon>Tracheophyta</taxon>
        <taxon>Polypodiopsida</taxon>
        <taxon>Polypodiidae</taxon>
        <taxon>Polypodiales</taxon>
        <taxon>Pteridineae</taxon>
        <taxon>Pteridaceae</taxon>
        <taxon>Parkerioideae</taxon>
        <taxon>Ceratopteris</taxon>
    </lineage>
</organism>
<name>A0A8T2QLC5_CERRI</name>
<sequence>MGRQPLTEKRQPLAFMGGSPRINTVENGKGGRSFIFLLLMALGCGGYRGGAEKTILFSGILWQVSGSCWEKGRGPLLDAIGFGFLEAAEGRRCFLGIRCLQILGPGDASAKLLCNIIRELKEGCVFVFLWAVQVIEEESIRLWGFFLRFLRVQVHQRSWGVLAGADTEIQKERGQQRSLEEVVVVLTTGSTLKRTQFSVETLATSIAHIVWYLAYSEREHTDNIFSCFLCYCSLSLSLATGACHSSGSSEGEISLL</sequence>
<reference evidence="1" key="1">
    <citation type="submission" date="2021-08" db="EMBL/GenBank/DDBJ databases">
        <title>WGS assembly of Ceratopteris richardii.</title>
        <authorList>
            <person name="Marchant D.B."/>
            <person name="Chen G."/>
            <person name="Jenkins J."/>
            <person name="Shu S."/>
            <person name="Leebens-Mack J."/>
            <person name="Grimwood J."/>
            <person name="Schmutz J."/>
            <person name="Soltis P."/>
            <person name="Soltis D."/>
            <person name="Chen Z.-H."/>
        </authorList>
    </citation>
    <scope>NUCLEOTIDE SEQUENCE</scope>
    <source>
        <strain evidence="1">Whitten #5841</strain>
        <tissue evidence="1">Leaf</tissue>
    </source>
</reference>
<protein>
    <submittedName>
        <fullName evidence="1">Uncharacterized protein</fullName>
    </submittedName>
</protein>
<gene>
    <name evidence="1" type="ORF">KP509_34G072700</name>
</gene>